<name>A0AAE1RQC2_9SOLA</name>
<keyword evidence="2" id="KW-0646">Protease inhibitor</keyword>
<dbReference type="InterPro" id="IPR000504">
    <property type="entry name" value="RRM_dom"/>
</dbReference>
<dbReference type="Gene3D" id="3.10.450.10">
    <property type="match status" value="1"/>
</dbReference>
<feature type="domain" description="RRM" evidence="5">
    <location>
        <begin position="140"/>
        <end position="215"/>
    </location>
</feature>
<dbReference type="SUPFAM" id="SSF54403">
    <property type="entry name" value="Cystatin/monellin"/>
    <property type="match status" value="1"/>
</dbReference>
<dbReference type="SMART" id="SM00360">
    <property type="entry name" value="RRM"/>
    <property type="match status" value="1"/>
</dbReference>
<dbReference type="GO" id="GO:0004869">
    <property type="term" value="F:cysteine-type endopeptidase inhibitor activity"/>
    <property type="evidence" value="ECO:0007669"/>
    <property type="project" value="UniProtKB-KW"/>
</dbReference>
<organism evidence="6 7">
    <name type="scientific">Anisodus tanguticus</name>
    <dbReference type="NCBI Taxonomy" id="243964"/>
    <lineage>
        <taxon>Eukaryota</taxon>
        <taxon>Viridiplantae</taxon>
        <taxon>Streptophyta</taxon>
        <taxon>Embryophyta</taxon>
        <taxon>Tracheophyta</taxon>
        <taxon>Spermatophyta</taxon>
        <taxon>Magnoliopsida</taxon>
        <taxon>eudicotyledons</taxon>
        <taxon>Gunneridae</taxon>
        <taxon>Pentapetalae</taxon>
        <taxon>asterids</taxon>
        <taxon>lamiids</taxon>
        <taxon>Solanales</taxon>
        <taxon>Solanaceae</taxon>
        <taxon>Solanoideae</taxon>
        <taxon>Hyoscyameae</taxon>
        <taxon>Anisodus</taxon>
    </lineage>
</organism>
<dbReference type="InterPro" id="IPR012677">
    <property type="entry name" value="Nucleotide-bd_a/b_plait_sf"/>
</dbReference>
<reference evidence="6" key="1">
    <citation type="submission" date="2023-12" db="EMBL/GenBank/DDBJ databases">
        <title>Genome assembly of Anisodus tanguticus.</title>
        <authorList>
            <person name="Wang Y.-J."/>
        </authorList>
    </citation>
    <scope>NUCLEOTIDE SEQUENCE</scope>
    <source>
        <strain evidence="6">KB-2021</strain>
        <tissue evidence="6">Leaf</tissue>
    </source>
</reference>
<sequence length="220" mass="25359">MATYTFERIEYLEDVIESQGFYVTNDYGRKIPCGIVKIGENSEAFEKAKKAAIFPVDKHNEKLENSSKLELLKIININFEPTAGAIYYITLAVMDFSCGKILHYQAKVLEKINTSYKVEMFRLAPYVSKFSGNNVRKNCCIRINNLQDWMDENYLYYECCYIFKKLVSVEVMKDEETGKSMGYGLLSFKTQSAAMEFSERNKGKPMPNSNQIYSLVFGKN</sequence>
<dbReference type="PANTHER" id="PTHR47640">
    <property type="entry name" value="TRNA SELENOCYSTEINE 1-ASSOCIATED PROTEIN 1-RELATED-RELATED"/>
    <property type="match status" value="1"/>
</dbReference>
<dbReference type="Pfam" id="PF00031">
    <property type="entry name" value="Cystatin"/>
    <property type="match status" value="1"/>
</dbReference>
<dbReference type="Gene3D" id="3.30.70.330">
    <property type="match status" value="1"/>
</dbReference>
<gene>
    <name evidence="6" type="ORF">RND71_027187</name>
</gene>
<dbReference type="GO" id="GO:0006397">
    <property type="term" value="P:mRNA processing"/>
    <property type="evidence" value="ECO:0007669"/>
    <property type="project" value="UniProtKB-KW"/>
</dbReference>
<dbReference type="PANTHER" id="PTHR47640:SF70">
    <property type="entry name" value="CYSTEINE PROTEINASE INHIBITOR"/>
    <property type="match status" value="1"/>
</dbReference>
<dbReference type="GO" id="GO:0003729">
    <property type="term" value="F:mRNA binding"/>
    <property type="evidence" value="ECO:0007669"/>
    <property type="project" value="InterPro"/>
</dbReference>
<dbReference type="SUPFAM" id="SSF54928">
    <property type="entry name" value="RNA-binding domain, RBD"/>
    <property type="match status" value="1"/>
</dbReference>
<dbReference type="InterPro" id="IPR000010">
    <property type="entry name" value="Cystatin_dom"/>
</dbReference>
<comment type="caution">
    <text evidence="6">The sequence shown here is derived from an EMBL/GenBank/DDBJ whole genome shotgun (WGS) entry which is preliminary data.</text>
</comment>
<evidence type="ECO:0000313" key="7">
    <source>
        <dbReference type="Proteomes" id="UP001291623"/>
    </source>
</evidence>
<accession>A0AAE1RQC2</accession>
<dbReference type="InterPro" id="IPR050825">
    <property type="entry name" value="RBM42_RBP45_47-like"/>
</dbReference>
<evidence type="ECO:0000256" key="3">
    <source>
        <dbReference type="ARBA" id="ARBA00022704"/>
    </source>
</evidence>
<proteinExistence type="predicted"/>
<keyword evidence="3" id="KW-0789">Thiol protease inhibitor</keyword>
<evidence type="ECO:0000256" key="1">
    <source>
        <dbReference type="ARBA" id="ARBA00022664"/>
    </source>
</evidence>
<keyword evidence="7" id="KW-1185">Reference proteome</keyword>
<evidence type="ECO:0000313" key="6">
    <source>
        <dbReference type="EMBL" id="KAK4354993.1"/>
    </source>
</evidence>
<protein>
    <recommendedName>
        <fullName evidence="5">RRM domain-containing protein</fullName>
    </recommendedName>
</protein>
<keyword evidence="4" id="KW-0694">RNA-binding</keyword>
<evidence type="ECO:0000256" key="4">
    <source>
        <dbReference type="ARBA" id="ARBA00022884"/>
    </source>
</evidence>
<dbReference type="Pfam" id="PF00076">
    <property type="entry name" value="RRM_1"/>
    <property type="match status" value="1"/>
</dbReference>
<dbReference type="AlphaFoldDB" id="A0AAE1RQC2"/>
<keyword evidence="1" id="KW-0507">mRNA processing</keyword>
<dbReference type="InterPro" id="IPR035979">
    <property type="entry name" value="RBD_domain_sf"/>
</dbReference>
<dbReference type="EMBL" id="JAVYJV010000014">
    <property type="protein sequence ID" value="KAK4354993.1"/>
    <property type="molecule type" value="Genomic_DNA"/>
</dbReference>
<dbReference type="Proteomes" id="UP001291623">
    <property type="component" value="Unassembled WGS sequence"/>
</dbReference>
<dbReference type="InterPro" id="IPR046350">
    <property type="entry name" value="Cystatin_sf"/>
</dbReference>
<evidence type="ECO:0000259" key="5">
    <source>
        <dbReference type="SMART" id="SM00360"/>
    </source>
</evidence>
<evidence type="ECO:0000256" key="2">
    <source>
        <dbReference type="ARBA" id="ARBA00022690"/>
    </source>
</evidence>